<feature type="domain" description="HTH luxR-type" evidence="1">
    <location>
        <begin position="1"/>
        <end position="53"/>
    </location>
</feature>
<dbReference type="EMBL" id="BNBF01000035">
    <property type="protein sequence ID" value="GHG74551.1"/>
    <property type="molecule type" value="Genomic_DNA"/>
</dbReference>
<evidence type="ECO:0000313" key="2">
    <source>
        <dbReference type="EMBL" id="GHG74551.1"/>
    </source>
</evidence>
<dbReference type="InterPro" id="IPR036388">
    <property type="entry name" value="WH-like_DNA-bd_sf"/>
</dbReference>
<gene>
    <name evidence="2" type="ORF">GCM10018980_71520</name>
</gene>
<organism evidence="2 3">
    <name type="scientific">Streptomyces capoamus</name>
    <dbReference type="NCBI Taxonomy" id="68183"/>
    <lineage>
        <taxon>Bacteria</taxon>
        <taxon>Bacillati</taxon>
        <taxon>Actinomycetota</taxon>
        <taxon>Actinomycetes</taxon>
        <taxon>Kitasatosporales</taxon>
        <taxon>Streptomycetaceae</taxon>
        <taxon>Streptomyces</taxon>
    </lineage>
</organism>
<dbReference type="SUPFAM" id="SSF46894">
    <property type="entry name" value="C-terminal effector domain of the bipartite response regulators"/>
    <property type="match status" value="1"/>
</dbReference>
<dbReference type="InterPro" id="IPR000792">
    <property type="entry name" value="Tscrpt_reg_LuxR_C"/>
</dbReference>
<accession>A0A919KFL0</accession>
<evidence type="ECO:0000259" key="1">
    <source>
        <dbReference type="PROSITE" id="PS50043"/>
    </source>
</evidence>
<dbReference type="Proteomes" id="UP000619355">
    <property type="component" value="Unassembled WGS sequence"/>
</dbReference>
<evidence type="ECO:0000313" key="3">
    <source>
        <dbReference type="Proteomes" id="UP000619355"/>
    </source>
</evidence>
<reference evidence="3" key="1">
    <citation type="journal article" date="2019" name="Int. J. Syst. Evol. Microbiol.">
        <title>The Global Catalogue of Microorganisms (GCM) 10K type strain sequencing project: providing services to taxonomists for standard genome sequencing and annotation.</title>
        <authorList>
            <consortium name="The Broad Institute Genomics Platform"/>
            <consortium name="The Broad Institute Genome Sequencing Center for Infectious Disease"/>
            <person name="Wu L."/>
            <person name="Ma J."/>
        </authorList>
    </citation>
    <scope>NUCLEOTIDE SEQUENCE [LARGE SCALE GENOMIC DNA]</scope>
    <source>
        <strain evidence="3">JCM 4253</strain>
    </source>
</reference>
<keyword evidence="3" id="KW-1185">Reference proteome</keyword>
<dbReference type="GO" id="GO:0003677">
    <property type="term" value="F:DNA binding"/>
    <property type="evidence" value="ECO:0007669"/>
    <property type="project" value="InterPro"/>
</dbReference>
<dbReference type="InterPro" id="IPR016032">
    <property type="entry name" value="Sig_transdc_resp-reg_C-effctor"/>
</dbReference>
<dbReference type="Gene3D" id="1.10.10.10">
    <property type="entry name" value="Winged helix-like DNA-binding domain superfamily/Winged helix DNA-binding domain"/>
    <property type="match status" value="1"/>
</dbReference>
<dbReference type="SMART" id="SM00421">
    <property type="entry name" value="HTH_LUXR"/>
    <property type="match status" value="1"/>
</dbReference>
<comment type="caution">
    <text evidence="2">The sequence shown here is derived from an EMBL/GenBank/DDBJ whole genome shotgun (WGS) entry which is preliminary data.</text>
</comment>
<dbReference type="PROSITE" id="PS50043">
    <property type="entry name" value="HTH_LUXR_2"/>
    <property type="match status" value="1"/>
</dbReference>
<sequence>MVLRRLRDGFTDEVAARELGVPVRTYRRYVAEIMTLLGAESRFQAGVYAAALGMLSPPTH</sequence>
<protein>
    <recommendedName>
        <fullName evidence="1">HTH luxR-type domain-containing protein</fullName>
    </recommendedName>
</protein>
<dbReference type="AlphaFoldDB" id="A0A919KFL0"/>
<dbReference type="GO" id="GO:0006355">
    <property type="term" value="P:regulation of DNA-templated transcription"/>
    <property type="evidence" value="ECO:0007669"/>
    <property type="project" value="InterPro"/>
</dbReference>
<proteinExistence type="predicted"/>
<name>A0A919KFL0_9ACTN</name>